<name>A0A8J2SK49_9STRA</name>
<comment type="caution">
    <text evidence="2">The sequence shown here is derived from an EMBL/GenBank/DDBJ whole genome shotgun (WGS) entry which is preliminary data.</text>
</comment>
<sequence>RARKRLPFGGTRGCVHRITPNVRPCKRGCVSSRGKGAGHTYTTCALPGCRGRRTDARMAELGAAAVVRSMLLPTKVAAQSDTWETFTDPATGCSYLYNPSTGESRWAGSAAEQARAALRGERPVSASPRAPAPPVELEMVSPTSADVFRQSDFDDGEVYTDDKAEDAALARNWKKKGMLRTVERHRRTKLEGCDRVCDRIALVMEVACCEQPAACLEALCRCPGYLLGSLLLYVLSVLVCVSRGCDCDAGGRVSAKAGAYLREGCLFLVSALSLLVPGMAFVVYRNMPLDDDGDWCIQPLPTIFGNVDPRRFWAFSLGRCALADDGFYDAALGSLDSWKGPILHPPRTEAP</sequence>
<feature type="non-terminal residue" evidence="2">
    <location>
        <position position="1"/>
    </location>
</feature>
<keyword evidence="1" id="KW-0472">Membrane</keyword>
<dbReference type="Proteomes" id="UP000789595">
    <property type="component" value="Unassembled WGS sequence"/>
</dbReference>
<organism evidence="2 3">
    <name type="scientific">Pelagomonas calceolata</name>
    <dbReference type="NCBI Taxonomy" id="35677"/>
    <lineage>
        <taxon>Eukaryota</taxon>
        <taxon>Sar</taxon>
        <taxon>Stramenopiles</taxon>
        <taxon>Ochrophyta</taxon>
        <taxon>Pelagophyceae</taxon>
        <taxon>Pelagomonadales</taxon>
        <taxon>Pelagomonadaceae</taxon>
        <taxon>Pelagomonas</taxon>
    </lineage>
</organism>
<gene>
    <name evidence="2" type="ORF">PECAL_2P21990</name>
</gene>
<feature type="transmembrane region" description="Helical" evidence="1">
    <location>
        <begin position="265"/>
        <end position="284"/>
    </location>
</feature>
<dbReference type="EMBL" id="CAKKNE010000002">
    <property type="protein sequence ID" value="CAH0369091.1"/>
    <property type="molecule type" value="Genomic_DNA"/>
</dbReference>
<accession>A0A8J2SK49</accession>
<evidence type="ECO:0008006" key="4">
    <source>
        <dbReference type="Google" id="ProtNLM"/>
    </source>
</evidence>
<feature type="transmembrane region" description="Helical" evidence="1">
    <location>
        <begin position="225"/>
        <end position="245"/>
    </location>
</feature>
<dbReference type="OrthoDB" id="205196at2759"/>
<dbReference type="CDD" id="cd00201">
    <property type="entry name" value="WW"/>
    <property type="match status" value="1"/>
</dbReference>
<proteinExistence type="predicted"/>
<dbReference type="InterPro" id="IPR001202">
    <property type="entry name" value="WW_dom"/>
</dbReference>
<evidence type="ECO:0000256" key="1">
    <source>
        <dbReference type="SAM" id="Phobius"/>
    </source>
</evidence>
<protein>
    <recommendedName>
        <fullName evidence="4">WW domain-containing protein</fullName>
    </recommendedName>
</protein>
<feature type="non-terminal residue" evidence="2">
    <location>
        <position position="351"/>
    </location>
</feature>
<evidence type="ECO:0000313" key="2">
    <source>
        <dbReference type="EMBL" id="CAH0369091.1"/>
    </source>
</evidence>
<reference evidence="2" key="1">
    <citation type="submission" date="2021-11" db="EMBL/GenBank/DDBJ databases">
        <authorList>
            <consortium name="Genoscope - CEA"/>
            <person name="William W."/>
        </authorList>
    </citation>
    <scope>NUCLEOTIDE SEQUENCE</scope>
</reference>
<keyword evidence="1" id="KW-0812">Transmembrane</keyword>
<evidence type="ECO:0000313" key="3">
    <source>
        <dbReference type="Proteomes" id="UP000789595"/>
    </source>
</evidence>
<keyword evidence="1" id="KW-1133">Transmembrane helix</keyword>
<dbReference type="AlphaFoldDB" id="A0A8J2SK49"/>
<keyword evidence="3" id="KW-1185">Reference proteome</keyword>